<feature type="transmembrane region" description="Helical" evidence="6">
    <location>
        <begin position="527"/>
        <end position="545"/>
    </location>
</feature>
<feature type="compositionally biased region" description="Low complexity" evidence="5">
    <location>
        <begin position="46"/>
        <end position="60"/>
    </location>
</feature>
<dbReference type="GO" id="GO:0016020">
    <property type="term" value="C:membrane"/>
    <property type="evidence" value="ECO:0007669"/>
    <property type="project" value="UniProtKB-SubCell"/>
</dbReference>
<name>A0AAD5WR76_9PEZI</name>
<feature type="transmembrane region" description="Helical" evidence="6">
    <location>
        <begin position="416"/>
        <end position="434"/>
    </location>
</feature>
<dbReference type="SUPFAM" id="SSF103473">
    <property type="entry name" value="MFS general substrate transporter"/>
    <property type="match status" value="1"/>
</dbReference>
<evidence type="ECO:0000259" key="7">
    <source>
        <dbReference type="PROSITE" id="PS50850"/>
    </source>
</evidence>
<dbReference type="GO" id="GO:0022857">
    <property type="term" value="F:transmembrane transporter activity"/>
    <property type="evidence" value="ECO:0007669"/>
    <property type="project" value="InterPro"/>
</dbReference>
<dbReference type="PROSITE" id="PS50850">
    <property type="entry name" value="MFS"/>
    <property type="match status" value="1"/>
</dbReference>
<evidence type="ECO:0000256" key="3">
    <source>
        <dbReference type="ARBA" id="ARBA00022989"/>
    </source>
</evidence>
<feature type="transmembrane region" description="Helical" evidence="6">
    <location>
        <begin position="283"/>
        <end position="304"/>
    </location>
</feature>
<feature type="transmembrane region" description="Helical" evidence="6">
    <location>
        <begin position="152"/>
        <end position="170"/>
    </location>
</feature>
<evidence type="ECO:0000256" key="4">
    <source>
        <dbReference type="ARBA" id="ARBA00023136"/>
    </source>
</evidence>
<evidence type="ECO:0000256" key="2">
    <source>
        <dbReference type="ARBA" id="ARBA00022692"/>
    </source>
</evidence>
<feature type="domain" description="Major facilitator superfamily (MFS) profile" evidence="7">
    <location>
        <begin position="86"/>
        <end position="550"/>
    </location>
</feature>
<feature type="transmembrane region" description="Helical" evidence="6">
    <location>
        <begin position="310"/>
        <end position="332"/>
    </location>
</feature>
<feature type="transmembrane region" description="Helical" evidence="6">
    <location>
        <begin position="182"/>
        <end position="204"/>
    </location>
</feature>
<sequence>MTDHHQNHAENQVAVTEAFTPHPASATVAPPHSVSDVDVEATAAGNSSGRNDNSSSYESSPTRAAEKAGLGMRPDVFKSTLQEVMFVFMAIMATATSSFFTGSTVVVTESIGNDLSMTQGQISWISAAATLTAGSFQLGFGQLADLLGRKPMFLIGLGCFGVFSLLTGFAQNPFWMDAMCGVLGLFSAMVVPPAIGILGAAYSVPSRRKNVAFAAFSAGNPLGFVFGSIVCGIATKVVNWRGALVLLCIIWVLLTLLGAWAIPADQSTSEPLPNRLKKVVKTFDSLGTVLTIVGTGLFTTGLTLGPTDGWASPHIIVFLILGVALLVCFGYWQTIYSNPLMPPYIWKDTTFTLLNLIVLFGMMAFTSCSFWLSYFMQAYVGLQPLMVAVYLIPQALAGIGWNIVAAAILHSVNNKLILLGGGVSYLASTLLLMYTPSDTSAATIWYWPYVFPALILAVAGADLQFNVANMYIMQSFPSEQQSLAGSVFNTFIRLATTIGLGLTTAAYESTKKTEEGQADPILQYRRAYLVSVVLAAISLLICPFVKIGTQGNQQEESDEDGVLNAPGSKNNRGAEAKVVGEKSAAINEKRGEEAREAREAREAKEKKVEQEQKRITKKEDNEEGGRKVKT</sequence>
<dbReference type="Pfam" id="PF07690">
    <property type="entry name" value="MFS_1"/>
    <property type="match status" value="1"/>
</dbReference>
<dbReference type="Proteomes" id="UP001201980">
    <property type="component" value="Unassembled WGS sequence"/>
</dbReference>
<accession>A0AAD5WR76</accession>
<feature type="transmembrane region" description="Helical" evidence="6">
    <location>
        <begin position="84"/>
        <end position="102"/>
    </location>
</feature>
<feature type="transmembrane region" description="Helical" evidence="6">
    <location>
        <begin position="353"/>
        <end position="375"/>
    </location>
</feature>
<organism evidence="8 9">
    <name type="scientific">Zalerion maritima</name>
    <dbReference type="NCBI Taxonomy" id="339359"/>
    <lineage>
        <taxon>Eukaryota</taxon>
        <taxon>Fungi</taxon>
        <taxon>Dikarya</taxon>
        <taxon>Ascomycota</taxon>
        <taxon>Pezizomycotina</taxon>
        <taxon>Sordariomycetes</taxon>
        <taxon>Lulworthiomycetidae</taxon>
        <taxon>Lulworthiales</taxon>
        <taxon>Lulworthiaceae</taxon>
        <taxon>Zalerion</taxon>
    </lineage>
</organism>
<dbReference type="Gene3D" id="1.20.1720.10">
    <property type="entry name" value="Multidrug resistance protein D"/>
    <property type="match status" value="1"/>
</dbReference>
<dbReference type="PANTHER" id="PTHR42718:SF23">
    <property type="entry name" value="MAJOR FACILITATOR SUPERFAMILY (MFS) PROFILE DOMAIN-CONTAINING PROTEIN"/>
    <property type="match status" value="1"/>
</dbReference>
<keyword evidence="2 6" id="KW-0812">Transmembrane</keyword>
<dbReference type="InterPro" id="IPR020846">
    <property type="entry name" value="MFS_dom"/>
</dbReference>
<comment type="caution">
    <text evidence="8">The sequence shown here is derived from an EMBL/GenBank/DDBJ whole genome shotgun (WGS) entry which is preliminary data.</text>
</comment>
<keyword evidence="3 6" id="KW-1133">Transmembrane helix</keyword>
<feature type="transmembrane region" description="Helical" evidence="6">
    <location>
        <begin position="211"/>
        <end position="235"/>
    </location>
</feature>
<proteinExistence type="predicted"/>
<dbReference type="InterPro" id="IPR011701">
    <property type="entry name" value="MFS"/>
</dbReference>
<protein>
    <recommendedName>
        <fullName evidence="7">Major facilitator superfamily (MFS) profile domain-containing protein</fullName>
    </recommendedName>
</protein>
<evidence type="ECO:0000256" key="6">
    <source>
        <dbReference type="SAM" id="Phobius"/>
    </source>
</evidence>
<keyword evidence="9" id="KW-1185">Reference proteome</keyword>
<feature type="transmembrane region" description="Helical" evidence="6">
    <location>
        <begin position="122"/>
        <end position="140"/>
    </location>
</feature>
<evidence type="ECO:0000256" key="5">
    <source>
        <dbReference type="SAM" id="MobiDB-lite"/>
    </source>
</evidence>
<evidence type="ECO:0000313" key="8">
    <source>
        <dbReference type="EMBL" id="KAJ2896987.1"/>
    </source>
</evidence>
<feature type="region of interest" description="Disordered" evidence="5">
    <location>
        <begin position="553"/>
        <end position="630"/>
    </location>
</feature>
<comment type="subcellular location">
    <subcellularLocation>
        <location evidence="1">Membrane</location>
        <topology evidence="1">Multi-pass membrane protein</topology>
    </subcellularLocation>
</comment>
<dbReference type="Gene3D" id="1.20.1250.20">
    <property type="entry name" value="MFS general substrate transporter like domains"/>
    <property type="match status" value="1"/>
</dbReference>
<feature type="region of interest" description="Disordered" evidence="5">
    <location>
        <begin position="43"/>
        <end position="65"/>
    </location>
</feature>
<feature type="transmembrane region" description="Helical" evidence="6">
    <location>
        <begin position="486"/>
        <end position="507"/>
    </location>
</feature>
<gene>
    <name evidence="8" type="ORF">MKZ38_005050</name>
</gene>
<dbReference type="PANTHER" id="PTHR42718">
    <property type="entry name" value="MAJOR FACILITATOR SUPERFAMILY MULTIDRUG TRANSPORTER MFSC"/>
    <property type="match status" value="1"/>
</dbReference>
<evidence type="ECO:0000256" key="1">
    <source>
        <dbReference type="ARBA" id="ARBA00004141"/>
    </source>
</evidence>
<dbReference type="AlphaFoldDB" id="A0AAD5WR76"/>
<feature type="transmembrane region" description="Helical" evidence="6">
    <location>
        <begin position="241"/>
        <end position="262"/>
    </location>
</feature>
<evidence type="ECO:0000313" key="9">
    <source>
        <dbReference type="Proteomes" id="UP001201980"/>
    </source>
</evidence>
<feature type="compositionally biased region" description="Basic and acidic residues" evidence="5">
    <location>
        <begin position="587"/>
        <end position="630"/>
    </location>
</feature>
<dbReference type="EMBL" id="JAKWBI020000301">
    <property type="protein sequence ID" value="KAJ2896987.1"/>
    <property type="molecule type" value="Genomic_DNA"/>
</dbReference>
<dbReference type="InterPro" id="IPR036259">
    <property type="entry name" value="MFS_trans_sf"/>
</dbReference>
<keyword evidence="4 6" id="KW-0472">Membrane</keyword>
<feature type="transmembrane region" description="Helical" evidence="6">
    <location>
        <begin position="446"/>
        <end position="465"/>
    </location>
</feature>
<reference evidence="8" key="1">
    <citation type="submission" date="2022-07" db="EMBL/GenBank/DDBJ databases">
        <title>Draft genome sequence of Zalerion maritima ATCC 34329, a (micro)plastics degrading marine fungus.</title>
        <authorList>
            <person name="Paco A."/>
            <person name="Goncalves M.F.M."/>
            <person name="Rocha-Santos T.A.P."/>
            <person name="Alves A."/>
        </authorList>
    </citation>
    <scope>NUCLEOTIDE SEQUENCE</scope>
    <source>
        <strain evidence="8">ATCC 34329</strain>
    </source>
</reference>
<feature type="transmembrane region" description="Helical" evidence="6">
    <location>
        <begin position="387"/>
        <end position="409"/>
    </location>
</feature>